<dbReference type="InterPro" id="IPR008979">
    <property type="entry name" value="Galactose-bd-like_sf"/>
</dbReference>
<proteinExistence type="predicted"/>
<organism evidence="2 3">
    <name type="scientific">Streptomyces gottesmaniae</name>
    <dbReference type="NCBI Taxonomy" id="3075518"/>
    <lineage>
        <taxon>Bacteria</taxon>
        <taxon>Bacillati</taxon>
        <taxon>Actinomycetota</taxon>
        <taxon>Actinomycetes</taxon>
        <taxon>Kitasatosporales</taxon>
        <taxon>Streptomycetaceae</taxon>
        <taxon>Streptomyces</taxon>
    </lineage>
</organism>
<evidence type="ECO:0000256" key="1">
    <source>
        <dbReference type="SAM" id="MobiDB-lite"/>
    </source>
</evidence>
<dbReference type="RefSeq" id="WP_311590249.1">
    <property type="nucleotide sequence ID" value="NZ_JAVRFJ010000004.1"/>
</dbReference>
<reference evidence="2" key="1">
    <citation type="submission" date="2024-05" db="EMBL/GenBank/DDBJ databases">
        <title>30 novel species of actinomycetes from the DSMZ collection.</title>
        <authorList>
            <person name="Nouioui I."/>
        </authorList>
    </citation>
    <scope>NUCLEOTIDE SEQUENCE</scope>
    <source>
        <strain evidence="2">DSM 3412</strain>
    </source>
</reference>
<feature type="region of interest" description="Disordered" evidence="1">
    <location>
        <begin position="21"/>
        <end position="64"/>
    </location>
</feature>
<gene>
    <name evidence="2" type="ORF">RM704_07330</name>
</gene>
<evidence type="ECO:0008006" key="4">
    <source>
        <dbReference type="Google" id="ProtNLM"/>
    </source>
</evidence>
<accession>A0ABU2YTF2</accession>
<dbReference type="SUPFAM" id="SSF49785">
    <property type="entry name" value="Galactose-binding domain-like"/>
    <property type="match status" value="1"/>
</dbReference>
<evidence type="ECO:0000313" key="3">
    <source>
        <dbReference type="Proteomes" id="UP001180737"/>
    </source>
</evidence>
<comment type="caution">
    <text evidence="2">The sequence shown here is derived from an EMBL/GenBank/DDBJ whole genome shotgun (WGS) entry which is preliminary data.</text>
</comment>
<protein>
    <recommendedName>
        <fullName evidence="4">Xaa-Pro dipeptidyl-peptidase C-terminal domain-containing protein</fullName>
    </recommendedName>
</protein>
<feature type="compositionally biased region" description="Polar residues" evidence="1">
    <location>
        <begin position="21"/>
        <end position="36"/>
    </location>
</feature>
<dbReference type="EMBL" id="JAVRFJ010000004">
    <property type="protein sequence ID" value="MDT0567274.1"/>
    <property type="molecule type" value="Genomic_DNA"/>
</dbReference>
<evidence type="ECO:0000313" key="2">
    <source>
        <dbReference type="EMBL" id="MDT0567274.1"/>
    </source>
</evidence>
<sequence length="64" mass="6906">MDLWSTSIVLRAGHRIRVLATSSNSPAVTTTSTPENPKTARPRPEWPASTSTRTPSDPLASSCR</sequence>
<dbReference type="Proteomes" id="UP001180737">
    <property type="component" value="Unassembled WGS sequence"/>
</dbReference>
<name>A0ABU2YTF2_9ACTN</name>
<dbReference type="Gene3D" id="2.60.120.260">
    <property type="entry name" value="Galactose-binding domain-like"/>
    <property type="match status" value="1"/>
</dbReference>
<keyword evidence="3" id="KW-1185">Reference proteome</keyword>